<dbReference type="AlphaFoldDB" id="A0A8T0HJU4"/>
<comment type="caution">
    <text evidence="6">The sequence shown here is derived from an EMBL/GenBank/DDBJ whole genome shotgun (WGS) entry which is preliminary data.</text>
</comment>
<gene>
    <name evidence="6" type="ORF">KC19_6G208700</name>
</gene>
<evidence type="ECO:0000256" key="1">
    <source>
        <dbReference type="ARBA" id="ARBA00004906"/>
    </source>
</evidence>
<dbReference type="SMART" id="SM00225">
    <property type="entry name" value="BTB"/>
    <property type="match status" value="1"/>
</dbReference>
<reference evidence="6 7" key="1">
    <citation type="submission" date="2020-06" db="EMBL/GenBank/DDBJ databases">
        <title>WGS assembly of Ceratodon purpureus strain R40.</title>
        <authorList>
            <person name="Carey S.B."/>
            <person name="Jenkins J."/>
            <person name="Shu S."/>
            <person name="Lovell J.T."/>
            <person name="Sreedasyam A."/>
            <person name="Maumus F."/>
            <person name="Tiley G.P."/>
            <person name="Fernandez-Pozo N."/>
            <person name="Barry K."/>
            <person name="Chen C."/>
            <person name="Wang M."/>
            <person name="Lipzen A."/>
            <person name="Daum C."/>
            <person name="Saski C.A."/>
            <person name="Payton A.C."/>
            <person name="Mcbreen J.C."/>
            <person name="Conrad R.E."/>
            <person name="Kollar L.M."/>
            <person name="Olsson S."/>
            <person name="Huttunen S."/>
            <person name="Landis J.B."/>
            <person name="Wickett N.J."/>
            <person name="Johnson M.G."/>
            <person name="Rensing S.A."/>
            <person name="Grimwood J."/>
            <person name="Schmutz J."/>
            <person name="Mcdaniel S.F."/>
        </authorList>
    </citation>
    <scope>NUCLEOTIDE SEQUENCE [LARGE SCALE GENOMIC DNA]</scope>
    <source>
        <strain evidence="6 7">R40</strain>
    </source>
</reference>
<dbReference type="EMBL" id="CM026427">
    <property type="protein sequence ID" value="KAG0571067.1"/>
    <property type="molecule type" value="Genomic_DNA"/>
</dbReference>
<keyword evidence="2" id="KW-0833">Ubl conjugation pathway</keyword>
<protein>
    <submittedName>
        <fullName evidence="6">Uncharacterized protein</fullName>
    </submittedName>
</protein>
<dbReference type="PROSITE" id="PS51649">
    <property type="entry name" value="NPH3"/>
    <property type="match status" value="1"/>
</dbReference>
<dbReference type="PANTHER" id="PTHR32370">
    <property type="entry name" value="OS12G0117600 PROTEIN"/>
    <property type="match status" value="1"/>
</dbReference>
<dbReference type="InterPro" id="IPR000210">
    <property type="entry name" value="BTB/POZ_dom"/>
</dbReference>
<feature type="compositionally biased region" description="Polar residues" evidence="3">
    <location>
        <begin position="541"/>
        <end position="550"/>
    </location>
</feature>
<evidence type="ECO:0000313" key="7">
    <source>
        <dbReference type="Proteomes" id="UP000822688"/>
    </source>
</evidence>
<evidence type="ECO:0000256" key="3">
    <source>
        <dbReference type="SAM" id="MobiDB-lite"/>
    </source>
</evidence>
<dbReference type="Pfam" id="PF00651">
    <property type="entry name" value="BTB"/>
    <property type="match status" value="1"/>
</dbReference>
<evidence type="ECO:0000259" key="5">
    <source>
        <dbReference type="PROSITE" id="PS51649"/>
    </source>
</evidence>
<evidence type="ECO:0000259" key="4">
    <source>
        <dbReference type="PROSITE" id="PS50097"/>
    </source>
</evidence>
<dbReference type="Gene3D" id="3.30.710.10">
    <property type="entry name" value="Potassium Channel Kv1.1, Chain A"/>
    <property type="match status" value="1"/>
</dbReference>
<feature type="domain" description="BTB" evidence="4">
    <location>
        <begin position="20"/>
        <end position="95"/>
    </location>
</feature>
<sequence length="594" mass="66776">MTKEGLDGWLQRLRTTGEYSDVVVKVNGEEFHLHMLPLMNASAYFRNLPSSSDGVQQIHNLTGRKLVTIHELPGGVEGFAISADMCYLLKPNLTELNVARVCAAAEFLAMEEVAERAKQFMESHIFVQWRNCIKFLHSYTRLGSAVDGYVESSCQKVLVSACVKSLTEIKHVSAPSSYISGPLAAVTLKQSSGTCQTLTELLVRVCSLPDIYAADIIDTLVDSGVNLNLKCRQGRNIRSWLENVMENECQNDKARCWILLCLSKMLLKNAPSKRPCMELSSQYWCSLLEHADQLLPFLEDPLTKARLIGVKTMLEEKIGESLDEMDEYLRDYKFGPETLLSLVEYYVNTGEQISRQSLEEIAGDVDQFLWFYAEECSISVNTFLSLFRAFPPSARSSHDTVYGAIEKLLSNMPDSCAPEDQQQLWSLIDHSKLSPSVTAMALNNPMFSTQPETLEVVLHHHSQELAARAEHTDGHHLRQIMQKVIDASLKLLDENSRRSREIVALQKQYGELLHSRSQTLDHELGIVDDFLRRKHQRAHNLSRTSISSETGESEMSENTSLDTVSSSITVLRCGRRRLVDMLRDDAADCSSASC</sequence>
<proteinExistence type="predicted"/>
<comment type="pathway">
    <text evidence="1">Protein modification; protein ubiquitination.</text>
</comment>
<dbReference type="Proteomes" id="UP000822688">
    <property type="component" value="Chromosome 6"/>
</dbReference>
<organism evidence="6 7">
    <name type="scientific">Ceratodon purpureus</name>
    <name type="common">Fire moss</name>
    <name type="synonym">Dicranum purpureum</name>
    <dbReference type="NCBI Taxonomy" id="3225"/>
    <lineage>
        <taxon>Eukaryota</taxon>
        <taxon>Viridiplantae</taxon>
        <taxon>Streptophyta</taxon>
        <taxon>Embryophyta</taxon>
        <taxon>Bryophyta</taxon>
        <taxon>Bryophytina</taxon>
        <taxon>Bryopsida</taxon>
        <taxon>Dicranidae</taxon>
        <taxon>Pseudoditrichales</taxon>
        <taxon>Ditrichaceae</taxon>
        <taxon>Ceratodon</taxon>
    </lineage>
</organism>
<feature type="domain" description="NPH3" evidence="5">
    <location>
        <begin position="311"/>
        <end position="462"/>
    </location>
</feature>
<evidence type="ECO:0000313" key="6">
    <source>
        <dbReference type="EMBL" id="KAG0571067.1"/>
    </source>
</evidence>
<evidence type="ECO:0000256" key="2">
    <source>
        <dbReference type="ARBA" id="ARBA00022786"/>
    </source>
</evidence>
<dbReference type="Pfam" id="PF03000">
    <property type="entry name" value="NPH3"/>
    <property type="match status" value="1"/>
</dbReference>
<dbReference type="InterPro" id="IPR027356">
    <property type="entry name" value="NPH3_dom"/>
</dbReference>
<dbReference type="InterPro" id="IPR043454">
    <property type="entry name" value="NPH3/RPT2-like"/>
</dbReference>
<feature type="region of interest" description="Disordered" evidence="3">
    <location>
        <begin position="538"/>
        <end position="561"/>
    </location>
</feature>
<dbReference type="SUPFAM" id="SSF54695">
    <property type="entry name" value="POZ domain"/>
    <property type="match status" value="1"/>
</dbReference>
<dbReference type="InterPro" id="IPR011333">
    <property type="entry name" value="SKP1/BTB/POZ_sf"/>
</dbReference>
<name>A0A8T0HJU4_CERPU</name>
<accession>A0A8T0HJU4</accession>
<keyword evidence="7" id="KW-1185">Reference proteome</keyword>
<dbReference type="PROSITE" id="PS50097">
    <property type="entry name" value="BTB"/>
    <property type="match status" value="1"/>
</dbReference>